<sequence length="104" mass="11901">MTIRAKNFVAHCIAENDELMINVLLYYFSIRPAEELMCDTIAATLKFDLYLKSTKKYFEILPPISQSNADMAYALVSFIETLFTPEQINSTTNNEAIILLKNKL</sequence>
<name>A0A328YIP7_9FLAO</name>
<accession>A0A328YIP7</accession>
<reference evidence="1 2" key="1">
    <citation type="submission" date="2018-06" db="EMBL/GenBank/DDBJ databases">
        <title>Genomic Encyclopedia of Archaeal and Bacterial Type Strains, Phase II (KMG-II): from individual species to whole genera.</title>
        <authorList>
            <person name="Goeker M."/>
        </authorList>
    </citation>
    <scope>NUCLEOTIDE SEQUENCE [LARGE SCALE GENOMIC DNA]</scope>
    <source>
        <strain evidence="1 2">DSM 25663</strain>
    </source>
</reference>
<proteinExistence type="predicted"/>
<dbReference type="Proteomes" id="UP000248840">
    <property type="component" value="Unassembled WGS sequence"/>
</dbReference>
<dbReference type="RefSeq" id="WP_112112629.1">
    <property type="nucleotide sequence ID" value="NZ_QLSZ01000003.1"/>
</dbReference>
<dbReference type="EMBL" id="QLSZ01000003">
    <property type="protein sequence ID" value="RAR73829.1"/>
    <property type="molecule type" value="Genomic_DNA"/>
</dbReference>
<dbReference type="AlphaFoldDB" id="A0A328YIP7"/>
<organism evidence="1 2">
    <name type="scientific">Flavobacterium aciduliphilum</name>
    <dbReference type="NCBI Taxonomy" id="1101402"/>
    <lineage>
        <taxon>Bacteria</taxon>
        <taxon>Pseudomonadati</taxon>
        <taxon>Bacteroidota</taxon>
        <taxon>Flavobacteriia</taxon>
        <taxon>Flavobacteriales</taxon>
        <taxon>Flavobacteriaceae</taxon>
        <taxon>Flavobacterium</taxon>
    </lineage>
</organism>
<evidence type="ECO:0000313" key="2">
    <source>
        <dbReference type="Proteomes" id="UP000248840"/>
    </source>
</evidence>
<evidence type="ECO:0000313" key="1">
    <source>
        <dbReference type="EMBL" id="RAR73829.1"/>
    </source>
</evidence>
<protein>
    <submittedName>
        <fullName evidence="1">Uncharacterized protein</fullName>
    </submittedName>
</protein>
<keyword evidence="2" id="KW-1185">Reference proteome</keyword>
<gene>
    <name evidence="1" type="ORF">CLV55_103148</name>
</gene>
<comment type="caution">
    <text evidence="1">The sequence shown here is derived from an EMBL/GenBank/DDBJ whole genome shotgun (WGS) entry which is preliminary data.</text>
</comment>